<proteinExistence type="predicted"/>
<accession>A0A918ZAM9</accession>
<dbReference type="Proteomes" id="UP000608024">
    <property type="component" value="Unassembled WGS sequence"/>
</dbReference>
<protein>
    <recommendedName>
        <fullName evidence="5">Lipoprotein</fullName>
    </recommendedName>
</protein>
<dbReference type="AlphaFoldDB" id="A0A918ZAM9"/>
<feature type="region of interest" description="Disordered" evidence="1">
    <location>
        <begin position="19"/>
        <end position="39"/>
    </location>
</feature>
<keyword evidence="2" id="KW-0732">Signal</keyword>
<evidence type="ECO:0000256" key="1">
    <source>
        <dbReference type="SAM" id="MobiDB-lite"/>
    </source>
</evidence>
<evidence type="ECO:0000256" key="2">
    <source>
        <dbReference type="SAM" id="SignalP"/>
    </source>
</evidence>
<evidence type="ECO:0008006" key="5">
    <source>
        <dbReference type="Google" id="ProtNLM"/>
    </source>
</evidence>
<evidence type="ECO:0000313" key="4">
    <source>
        <dbReference type="Proteomes" id="UP000608024"/>
    </source>
</evidence>
<organism evidence="3 4">
    <name type="scientific">Streptomyces longispororuber</name>
    <dbReference type="NCBI Taxonomy" id="68230"/>
    <lineage>
        <taxon>Bacteria</taxon>
        <taxon>Bacillati</taxon>
        <taxon>Actinomycetota</taxon>
        <taxon>Actinomycetes</taxon>
        <taxon>Kitasatosporales</taxon>
        <taxon>Streptomycetaceae</taxon>
        <taxon>Streptomyces</taxon>
    </lineage>
</organism>
<reference evidence="3" key="2">
    <citation type="submission" date="2020-09" db="EMBL/GenBank/DDBJ databases">
        <authorList>
            <person name="Sun Q."/>
            <person name="Ohkuma M."/>
        </authorList>
    </citation>
    <scope>NUCLEOTIDE SEQUENCE</scope>
    <source>
        <strain evidence="3">JCM 4784</strain>
    </source>
</reference>
<gene>
    <name evidence="3" type="ORF">GCM10018785_11300</name>
</gene>
<feature type="chain" id="PRO_5037011987" description="Lipoprotein" evidence="2">
    <location>
        <begin position="19"/>
        <end position="152"/>
    </location>
</feature>
<feature type="compositionally biased region" description="Basic and acidic residues" evidence="1">
    <location>
        <begin position="28"/>
        <end position="39"/>
    </location>
</feature>
<feature type="signal peptide" evidence="2">
    <location>
        <begin position="1"/>
        <end position="18"/>
    </location>
</feature>
<reference evidence="3" key="1">
    <citation type="journal article" date="2014" name="Int. J. Syst. Evol. Microbiol.">
        <title>Complete genome sequence of Corynebacterium casei LMG S-19264T (=DSM 44701T), isolated from a smear-ripened cheese.</title>
        <authorList>
            <consortium name="US DOE Joint Genome Institute (JGI-PGF)"/>
            <person name="Walter F."/>
            <person name="Albersmeier A."/>
            <person name="Kalinowski J."/>
            <person name="Ruckert C."/>
        </authorList>
    </citation>
    <scope>NUCLEOTIDE SEQUENCE</scope>
    <source>
        <strain evidence="3">JCM 4784</strain>
    </source>
</reference>
<dbReference type="EMBL" id="BNBT01000010">
    <property type="protein sequence ID" value="GHE43493.1"/>
    <property type="molecule type" value="Genomic_DNA"/>
</dbReference>
<comment type="caution">
    <text evidence="3">The sequence shown here is derived from an EMBL/GenBank/DDBJ whole genome shotgun (WGS) entry which is preliminary data.</text>
</comment>
<sequence length="152" mass="15898">MWGKAVGALVLAATVAAASGCGGSGDEDTSKPTAKAEKAPGVKAAVTAFQDAVTEFDEDGGCVEKKPGTCWPQMKALMKPARDLRKAANADTKNGPKFWSKAYALISTMEKGFKVGDDQGVPAGESMTSTNRDEVFGSARELSVWLDQHPTS</sequence>
<evidence type="ECO:0000313" key="3">
    <source>
        <dbReference type="EMBL" id="GHE43493.1"/>
    </source>
</evidence>
<dbReference type="PROSITE" id="PS51257">
    <property type="entry name" value="PROKAR_LIPOPROTEIN"/>
    <property type="match status" value="1"/>
</dbReference>
<name>A0A918ZAM9_9ACTN</name>
<keyword evidence="4" id="KW-1185">Reference proteome</keyword>